<gene>
    <name evidence="1" type="ORF">BN2614_LOCUS2</name>
</gene>
<sequence length="80" mass="8783">PATKAFHKHSLSESICSKTEEPLPHLVSKWDSAPASEMVRPRYCDVADLNPWSQDQGQAGAVGTHPIITYQLCWPLPGAQ</sequence>
<keyword evidence="2" id="KW-1185">Reference proteome</keyword>
<comment type="caution">
    <text evidence="1">The sequence shown here is derived from an EMBL/GenBank/DDBJ whole genome shotgun (WGS) entry which is preliminary data.</text>
</comment>
<dbReference type="AlphaFoldDB" id="A0A9X9MD01"/>
<reference evidence="1 2" key="1">
    <citation type="submission" date="2018-10" db="EMBL/GenBank/DDBJ databases">
        <authorList>
            <person name="Ekblom R."/>
            <person name="Jareborg N."/>
        </authorList>
    </citation>
    <scope>NUCLEOTIDE SEQUENCE [LARGE SCALE GENOMIC DNA]</scope>
    <source>
        <tissue evidence="1">Muscle</tissue>
    </source>
</reference>
<dbReference type="EMBL" id="CYRY02046173">
    <property type="protein sequence ID" value="VCX41817.1"/>
    <property type="molecule type" value="Genomic_DNA"/>
</dbReference>
<accession>A0A9X9MD01</accession>
<proteinExistence type="predicted"/>
<name>A0A9X9MD01_GULGU</name>
<feature type="non-terminal residue" evidence="1">
    <location>
        <position position="80"/>
    </location>
</feature>
<protein>
    <submittedName>
        <fullName evidence="1">Uncharacterized protein</fullName>
    </submittedName>
</protein>
<feature type="non-terminal residue" evidence="1">
    <location>
        <position position="1"/>
    </location>
</feature>
<evidence type="ECO:0000313" key="1">
    <source>
        <dbReference type="EMBL" id="VCX41817.1"/>
    </source>
</evidence>
<organism evidence="1 2">
    <name type="scientific">Gulo gulo</name>
    <name type="common">Wolverine</name>
    <name type="synonym">Gluton</name>
    <dbReference type="NCBI Taxonomy" id="48420"/>
    <lineage>
        <taxon>Eukaryota</taxon>
        <taxon>Metazoa</taxon>
        <taxon>Chordata</taxon>
        <taxon>Craniata</taxon>
        <taxon>Vertebrata</taxon>
        <taxon>Euteleostomi</taxon>
        <taxon>Mammalia</taxon>
        <taxon>Eutheria</taxon>
        <taxon>Laurasiatheria</taxon>
        <taxon>Carnivora</taxon>
        <taxon>Caniformia</taxon>
        <taxon>Musteloidea</taxon>
        <taxon>Mustelidae</taxon>
        <taxon>Guloninae</taxon>
        <taxon>Gulo</taxon>
    </lineage>
</organism>
<evidence type="ECO:0000313" key="2">
    <source>
        <dbReference type="Proteomes" id="UP000269945"/>
    </source>
</evidence>
<dbReference type="Proteomes" id="UP000269945">
    <property type="component" value="Unassembled WGS sequence"/>
</dbReference>